<dbReference type="GO" id="GO:0005789">
    <property type="term" value="C:endoplasmic reticulum membrane"/>
    <property type="evidence" value="ECO:0007669"/>
    <property type="project" value="UniProtKB-SubCell"/>
</dbReference>
<evidence type="ECO:0000256" key="5">
    <source>
        <dbReference type="ARBA" id="ARBA00022617"/>
    </source>
</evidence>
<organism evidence="16 17">
    <name type="scientific">Gouania willdenowi</name>
    <name type="common">Blunt-snouted clingfish</name>
    <name type="synonym">Lepadogaster willdenowi</name>
    <dbReference type="NCBI Taxonomy" id="441366"/>
    <lineage>
        <taxon>Eukaryota</taxon>
        <taxon>Metazoa</taxon>
        <taxon>Chordata</taxon>
        <taxon>Craniata</taxon>
        <taxon>Vertebrata</taxon>
        <taxon>Euteleostomi</taxon>
        <taxon>Actinopterygii</taxon>
        <taxon>Neopterygii</taxon>
        <taxon>Teleostei</taxon>
        <taxon>Neoteleostei</taxon>
        <taxon>Acanthomorphata</taxon>
        <taxon>Ovalentaria</taxon>
        <taxon>Blenniimorphae</taxon>
        <taxon>Blenniiformes</taxon>
        <taxon>Gobiesocoidei</taxon>
        <taxon>Gobiesocidae</taxon>
        <taxon>Gobiesocinae</taxon>
        <taxon>Gouania</taxon>
    </lineage>
</organism>
<keyword evidence="12" id="KW-0472">Membrane</keyword>
<dbReference type="PRINTS" id="PR00385">
    <property type="entry name" value="P450"/>
</dbReference>
<dbReference type="GO" id="GO:0006805">
    <property type="term" value="P:xenobiotic metabolic process"/>
    <property type="evidence" value="ECO:0007669"/>
    <property type="project" value="TreeGrafter"/>
</dbReference>
<dbReference type="PANTHER" id="PTHR24300:SF319">
    <property type="entry name" value="CYTOCHROME P450, FAMILY 2, SUBFAMILY AC, POLYPEPTIDE 1"/>
    <property type="match status" value="1"/>
</dbReference>
<dbReference type="GO" id="GO:0046222">
    <property type="term" value="P:aflatoxin metabolic process"/>
    <property type="evidence" value="ECO:0007669"/>
    <property type="project" value="UniProtKB-ARBA"/>
</dbReference>
<evidence type="ECO:0000256" key="2">
    <source>
        <dbReference type="ARBA" id="ARBA00004524"/>
    </source>
</evidence>
<dbReference type="GO" id="GO:0020037">
    <property type="term" value="F:heme binding"/>
    <property type="evidence" value="ECO:0007669"/>
    <property type="project" value="InterPro"/>
</dbReference>
<evidence type="ECO:0000256" key="12">
    <source>
        <dbReference type="ARBA" id="ARBA00023136"/>
    </source>
</evidence>
<evidence type="ECO:0000313" key="17">
    <source>
        <dbReference type="Proteomes" id="UP000694680"/>
    </source>
</evidence>
<keyword evidence="10 13" id="KW-0408">Iron</keyword>
<dbReference type="PROSITE" id="PS51257">
    <property type="entry name" value="PROKAR_LIPOPROTEIN"/>
    <property type="match status" value="1"/>
</dbReference>
<evidence type="ECO:0000256" key="13">
    <source>
        <dbReference type="PIRSR" id="PIRSR602401-1"/>
    </source>
</evidence>
<gene>
    <name evidence="16" type="primary">LOC114458171</name>
</gene>
<evidence type="ECO:0000256" key="9">
    <source>
        <dbReference type="ARBA" id="ARBA00023002"/>
    </source>
</evidence>
<dbReference type="GO" id="GO:0016712">
    <property type="term" value="F:oxidoreductase activity, acting on paired donors, with incorporation or reduction of molecular oxygen, reduced flavin or flavoprotein as one donor, and incorporation of one atom of oxygen"/>
    <property type="evidence" value="ECO:0007669"/>
    <property type="project" value="TreeGrafter"/>
</dbReference>
<evidence type="ECO:0000256" key="7">
    <source>
        <dbReference type="ARBA" id="ARBA00022824"/>
    </source>
</evidence>
<feature type="chain" id="PRO_5034957406" evidence="15">
    <location>
        <begin position="20"/>
        <end position="490"/>
    </location>
</feature>
<protein>
    <submittedName>
        <fullName evidence="16">Cytochrome P450 2K1-like</fullName>
    </submittedName>
</protein>
<keyword evidence="15" id="KW-0732">Signal</keyword>
<keyword evidence="17" id="KW-1185">Reference proteome</keyword>
<proteinExistence type="inferred from homology"/>
<dbReference type="GO" id="GO:0005506">
    <property type="term" value="F:iron ion binding"/>
    <property type="evidence" value="ECO:0007669"/>
    <property type="project" value="InterPro"/>
</dbReference>
<comment type="cofactor">
    <cofactor evidence="1 13">
        <name>heme</name>
        <dbReference type="ChEBI" id="CHEBI:30413"/>
    </cofactor>
</comment>
<dbReference type="InterPro" id="IPR036396">
    <property type="entry name" value="Cyt_P450_sf"/>
</dbReference>
<dbReference type="AlphaFoldDB" id="A0A8C5E7U8"/>
<name>A0A8C5E7U8_GOUWI</name>
<reference evidence="16" key="1">
    <citation type="submission" date="2025-08" db="UniProtKB">
        <authorList>
            <consortium name="Ensembl"/>
        </authorList>
    </citation>
    <scope>IDENTIFICATION</scope>
</reference>
<keyword evidence="11 14" id="KW-0503">Monooxygenase</keyword>
<dbReference type="InterPro" id="IPR050182">
    <property type="entry name" value="Cytochrome_P450_fam2"/>
</dbReference>
<dbReference type="Ensembl" id="ENSGWIT00000019642.1">
    <property type="protein sequence ID" value="ENSGWIP00000017803.1"/>
    <property type="gene ID" value="ENSGWIG00000009476.1"/>
</dbReference>
<keyword evidence="8" id="KW-0492">Microsome</keyword>
<evidence type="ECO:0000256" key="14">
    <source>
        <dbReference type="RuleBase" id="RU000461"/>
    </source>
</evidence>
<feature type="signal peptide" evidence="15">
    <location>
        <begin position="1"/>
        <end position="19"/>
    </location>
</feature>
<dbReference type="PRINTS" id="PR00463">
    <property type="entry name" value="EP450I"/>
</dbReference>
<sequence>MCVRACLVSVCVLVSCVLCVVLRMEPPGPTPLPLIGNLLQLDLRRICDSYMELSKKYGSVFTLHMGTKKVVFLTGYKTVKEALGVFDEQFGDRDPLAIAWELSNGHGVTWSNGDSWKEMRRFAMTSLRDFGMGRKVCEEKIIEESQHLVDVFRKFKGKAFDTTQSMNYAVSNIICSIVYGSRFEYDDPEFTSLVDESQARIHLASSLSLQIYNMLPSLFSWVPNRKKFFILAAANKSQNTIFFNRLKQTFDPQRCRGLVDAFLLRKQQLKDLNVSNSHFHDENLMMTVINLFGGATDTTSATLRWGLLYMAKYPKIQDKVQEELRTVIGDRQVQMSDKKNLNFTNAVIYETQRLASVVPMSLPHRTSQDVTFQGHFIRKGTTVYPFIRSVHLDESQWARPESFHPLHFLDEDGKFTKRDAFMAFSAGRRICLGESLAQMELFLFFSTLLQRFRFTPPPGVTEEELDLTPRYGMLTTPSLHTLCAVPCESE</sequence>
<dbReference type="InterPro" id="IPR017972">
    <property type="entry name" value="Cyt_P450_CS"/>
</dbReference>
<evidence type="ECO:0000256" key="1">
    <source>
        <dbReference type="ARBA" id="ARBA00001971"/>
    </source>
</evidence>
<comment type="subcellular location">
    <subcellularLocation>
        <location evidence="3">Endoplasmic reticulum membrane</location>
    </subcellularLocation>
    <subcellularLocation>
        <location evidence="2">Microsome membrane</location>
    </subcellularLocation>
</comment>
<dbReference type="InterPro" id="IPR001128">
    <property type="entry name" value="Cyt_P450"/>
</dbReference>
<keyword evidence="5 13" id="KW-0349">Heme</keyword>
<comment type="similarity">
    <text evidence="4 14">Belongs to the cytochrome P450 family.</text>
</comment>
<dbReference type="PROSITE" id="PS00086">
    <property type="entry name" value="CYTOCHROME_P450"/>
    <property type="match status" value="1"/>
</dbReference>
<evidence type="ECO:0000313" key="16">
    <source>
        <dbReference type="Ensembl" id="ENSGWIP00000017803.1"/>
    </source>
</evidence>
<evidence type="ECO:0000256" key="4">
    <source>
        <dbReference type="ARBA" id="ARBA00010617"/>
    </source>
</evidence>
<evidence type="ECO:0000256" key="11">
    <source>
        <dbReference type="ARBA" id="ARBA00023033"/>
    </source>
</evidence>
<dbReference type="GO" id="GO:0006082">
    <property type="term" value="P:organic acid metabolic process"/>
    <property type="evidence" value="ECO:0007669"/>
    <property type="project" value="TreeGrafter"/>
</dbReference>
<reference evidence="16" key="2">
    <citation type="submission" date="2025-09" db="UniProtKB">
        <authorList>
            <consortium name="Ensembl"/>
        </authorList>
    </citation>
    <scope>IDENTIFICATION</scope>
</reference>
<dbReference type="SUPFAM" id="SSF48264">
    <property type="entry name" value="Cytochrome P450"/>
    <property type="match status" value="1"/>
</dbReference>
<dbReference type="Gene3D" id="1.10.630.10">
    <property type="entry name" value="Cytochrome P450"/>
    <property type="match status" value="1"/>
</dbReference>
<dbReference type="Proteomes" id="UP000694680">
    <property type="component" value="Unassembled WGS sequence"/>
</dbReference>
<keyword evidence="7" id="KW-0256">Endoplasmic reticulum</keyword>
<feature type="binding site" description="axial binding residue" evidence="13">
    <location>
        <position position="431"/>
    </location>
    <ligand>
        <name>heme</name>
        <dbReference type="ChEBI" id="CHEBI:30413"/>
    </ligand>
    <ligandPart>
        <name>Fe</name>
        <dbReference type="ChEBI" id="CHEBI:18248"/>
    </ligandPart>
</feature>
<dbReference type="FunFam" id="1.10.630.10:FF:000010">
    <property type="entry name" value="cytochrome P450 2W1 isoform X2"/>
    <property type="match status" value="1"/>
</dbReference>
<keyword evidence="9 14" id="KW-0560">Oxidoreductase</keyword>
<evidence type="ECO:0000256" key="6">
    <source>
        <dbReference type="ARBA" id="ARBA00022723"/>
    </source>
</evidence>
<evidence type="ECO:0000256" key="3">
    <source>
        <dbReference type="ARBA" id="ARBA00004586"/>
    </source>
</evidence>
<dbReference type="PANTHER" id="PTHR24300">
    <property type="entry name" value="CYTOCHROME P450 508A4-RELATED"/>
    <property type="match status" value="1"/>
</dbReference>
<accession>A0A8C5E7U8</accession>
<dbReference type="InterPro" id="IPR002401">
    <property type="entry name" value="Cyt_P450_E_grp-I"/>
</dbReference>
<evidence type="ECO:0000256" key="8">
    <source>
        <dbReference type="ARBA" id="ARBA00022848"/>
    </source>
</evidence>
<dbReference type="Pfam" id="PF00067">
    <property type="entry name" value="p450"/>
    <property type="match status" value="1"/>
</dbReference>
<evidence type="ECO:0000256" key="15">
    <source>
        <dbReference type="SAM" id="SignalP"/>
    </source>
</evidence>
<keyword evidence="6 13" id="KW-0479">Metal-binding</keyword>
<evidence type="ECO:0000256" key="10">
    <source>
        <dbReference type="ARBA" id="ARBA00023004"/>
    </source>
</evidence>